<name>A0A2V1D5E8_9PLEO</name>
<organism evidence="1 2">
    <name type="scientific">Periconia macrospinosa</name>
    <dbReference type="NCBI Taxonomy" id="97972"/>
    <lineage>
        <taxon>Eukaryota</taxon>
        <taxon>Fungi</taxon>
        <taxon>Dikarya</taxon>
        <taxon>Ascomycota</taxon>
        <taxon>Pezizomycotina</taxon>
        <taxon>Dothideomycetes</taxon>
        <taxon>Pleosporomycetidae</taxon>
        <taxon>Pleosporales</taxon>
        <taxon>Massarineae</taxon>
        <taxon>Periconiaceae</taxon>
        <taxon>Periconia</taxon>
    </lineage>
</organism>
<gene>
    <name evidence="1" type="ORF">DM02DRAFT_733222</name>
</gene>
<proteinExistence type="predicted"/>
<dbReference type="Proteomes" id="UP000244855">
    <property type="component" value="Unassembled WGS sequence"/>
</dbReference>
<dbReference type="AlphaFoldDB" id="A0A2V1D5E8"/>
<evidence type="ECO:0000313" key="2">
    <source>
        <dbReference type="Proteomes" id="UP000244855"/>
    </source>
</evidence>
<evidence type="ECO:0000313" key="1">
    <source>
        <dbReference type="EMBL" id="PVH93260.1"/>
    </source>
</evidence>
<dbReference type="EMBL" id="KZ805602">
    <property type="protein sequence ID" value="PVH93260.1"/>
    <property type="molecule type" value="Genomic_DNA"/>
</dbReference>
<accession>A0A2V1D5E8</accession>
<keyword evidence="2" id="KW-1185">Reference proteome</keyword>
<reference evidence="1 2" key="1">
    <citation type="journal article" date="2018" name="Sci. Rep.">
        <title>Comparative genomics provides insights into the lifestyle and reveals functional heterogeneity of dark septate endophytic fungi.</title>
        <authorList>
            <person name="Knapp D.G."/>
            <person name="Nemeth J.B."/>
            <person name="Barry K."/>
            <person name="Hainaut M."/>
            <person name="Henrissat B."/>
            <person name="Johnson J."/>
            <person name="Kuo A."/>
            <person name="Lim J.H.P."/>
            <person name="Lipzen A."/>
            <person name="Nolan M."/>
            <person name="Ohm R.A."/>
            <person name="Tamas L."/>
            <person name="Grigoriev I.V."/>
            <person name="Spatafora J.W."/>
            <person name="Nagy L.G."/>
            <person name="Kovacs G.M."/>
        </authorList>
    </citation>
    <scope>NUCLEOTIDE SEQUENCE [LARGE SCALE GENOMIC DNA]</scope>
    <source>
        <strain evidence="1 2">DSE2036</strain>
    </source>
</reference>
<protein>
    <submittedName>
        <fullName evidence="1">Uncharacterized protein</fullName>
    </submittedName>
</protein>
<sequence>MSKGPDSAPTPDALMAQLAFFASPLADFNTSKPARKRTISVYHGTSKEGFYGLLPYVLPDDNNSNGVPFYTCVYQKSQILRSENASTTFSLPGAIEAICGTANDGLKAEAIVNSQDSVSVQLAGQSLEGSRLLLQVAPDSSSAPTFHTTATKFITPEDTWQIEAPTTFKLGPKIDPIFIGYAMQSPKDKRRKVPLVICQAVPGNIYTLHRPRGWIVAFWESKGEISTGQIVDISTLMKSDPIIFESDGTSNASVYHGPGPNQFEVEYGEA</sequence>